<keyword evidence="1" id="KW-0560">Oxidoreductase</keyword>
<name>A0ACB8UIM6_9APHY</name>
<dbReference type="EMBL" id="MU274900">
    <property type="protein sequence ID" value="KAI0094227.1"/>
    <property type="molecule type" value="Genomic_DNA"/>
</dbReference>
<keyword evidence="2" id="KW-1185">Reference proteome</keyword>
<proteinExistence type="predicted"/>
<dbReference type="Proteomes" id="UP001055072">
    <property type="component" value="Unassembled WGS sequence"/>
</dbReference>
<protein>
    <submittedName>
        <fullName evidence="1">Heme peroxidase</fullName>
    </submittedName>
</protein>
<sequence length="1148" mass="126779">MSSSPSPSSSRILTFADFSHLSARRLPDAPDGRYAYQVQPEVTSPVDAASQALHSRLTLLVDNVKSLVKQGPLVKDPEQVFKAFLQAVENPDAIDDRQGFFLEALALLCKVPPTTSLATKANNKVIEVLYHSLPHPPAMYLAPFQSPAAPQAQNGGKFRAADGGGNNLWLPDLGRSGMPYARDVENKHPLPPNVLPDPGLLFDTLLRAKKDDWKPHPGGNSSLTFAFASLVTHSLFRTNPKNWNINDANSYLDLSPLYGINQDQQDLVRNKAEGRGYMWKDAFAEDRLILVPPAASALLVIFNRNHNYIADMILKINEQGKWQDPPPTDEKKRAIQDEEIFQTARLINCGHFMAMIFGDYVAGFLGLARDGSGWSMNPFDPIKTSGGDFLGRGEGNHVSVEFNLLYRWHAVTAQKDIKWTEDLFGGVFGTSKPFDELTMADFGPGVINAWKRYVDPNPKTRKFGGLERGPDGAFSDDDIARVLQDATSSPAAAYRAQGTPSVLRIVEIMSILQARSWGVCTMNEFRAYLGLKKFEKFEDWSSNPEVAAAARRLYGHIDNLELYPGLQAEDCMPLGPGSGICCGYTMTRAILGDAVALVRGDRFYTTDYTPANLTSWGFQDCSRDPNNGSFGSALPRLLLRHLPRHYPADNVYSLFPFFTPTVNKKNLTNLQLQNLYTYDRPKPIPSSKVVETAAGVEFVLGNSGQFKEISGASTFGQSVLGSTSENKPVMGADEFLNLSRDGKTRSLTLEVLLSTPVKEDSLRDFQRWTDELIEKKSYSFSSVSGTRVDIVQNVVNMVAVRWVSNYLTGLPLKTEASPRNPFTPQEIYDRLSILFADAYTVDKPEGGWKRHQKAESCLQELKVLIDEKAKDTPRFASLVSDIPARQNTKLTSTLQRRMSTIVSDLVWNDGYKTHYTKVLSALNRAVSPKDIAPALLRIAIDVALPFAKVVSQVVDFYLDDARKAERAEIVKLANKPSNDPEAKKLLLGYVLEAQRLRPSASFVLRKAAAPSAVPAAKDQPDVAVGTDDIVFVSLEKAGQDPAVFSDPTVINPQREPSKFYLQASGLDNELGKWILEEIAPQLLRSIFKKKNLRRAEGVAGRLAGASLDKQGTDIPFYLDSRGLVSSWPGSLTVVVSLKFNLLCRSSAD</sequence>
<accession>A0ACB8UIM6</accession>
<comment type="caution">
    <text evidence="1">The sequence shown here is derived from an EMBL/GenBank/DDBJ whole genome shotgun (WGS) entry which is preliminary data.</text>
</comment>
<gene>
    <name evidence="1" type="ORF">BDY19DRAFT_880450</name>
</gene>
<evidence type="ECO:0000313" key="2">
    <source>
        <dbReference type="Proteomes" id="UP001055072"/>
    </source>
</evidence>
<organism evidence="1 2">
    <name type="scientific">Irpex rosettiformis</name>
    <dbReference type="NCBI Taxonomy" id="378272"/>
    <lineage>
        <taxon>Eukaryota</taxon>
        <taxon>Fungi</taxon>
        <taxon>Dikarya</taxon>
        <taxon>Basidiomycota</taxon>
        <taxon>Agaricomycotina</taxon>
        <taxon>Agaricomycetes</taxon>
        <taxon>Polyporales</taxon>
        <taxon>Irpicaceae</taxon>
        <taxon>Irpex</taxon>
    </lineage>
</organism>
<reference evidence="1" key="1">
    <citation type="journal article" date="2021" name="Environ. Microbiol.">
        <title>Gene family expansions and transcriptome signatures uncover fungal adaptations to wood decay.</title>
        <authorList>
            <person name="Hage H."/>
            <person name="Miyauchi S."/>
            <person name="Viragh M."/>
            <person name="Drula E."/>
            <person name="Min B."/>
            <person name="Chaduli D."/>
            <person name="Navarro D."/>
            <person name="Favel A."/>
            <person name="Norest M."/>
            <person name="Lesage-Meessen L."/>
            <person name="Balint B."/>
            <person name="Merenyi Z."/>
            <person name="de Eugenio L."/>
            <person name="Morin E."/>
            <person name="Martinez A.T."/>
            <person name="Baldrian P."/>
            <person name="Stursova M."/>
            <person name="Martinez M.J."/>
            <person name="Novotny C."/>
            <person name="Magnuson J.K."/>
            <person name="Spatafora J.W."/>
            <person name="Maurice S."/>
            <person name="Pangilinan J."/>
            <person name="Andreopoulos W."/>
            <person name="LaButti K."/>
            <person name="Hundley H."/>
            <person name="Na H."/>
            <person name="Kuo A."/>
            <person name="Barry K."/>
            <person name="Lipzen A."/>
            <person name="Henrissat B."/>
            <person name="Riley R."/>
            <person name="Ahrendt S."/>
            <person name="Nagy L.G."/>
            <person name="Grigoriev I.V."/>
            <person name="Martin F."/>
            <person name="Rosso M.N."/>
        </authorList>
    </citation>
    <scope>NUCLEOTIDE SEQUENCE</scope>
    <source>
        <strain evidence="1">CBS 384.51</strain>
    </source>
</reference>
<evidence type="ECO:0000313" key="1">
    <source>
        <dbReference type="EMBL" id="KAI0094227.1"/>
    </source>
</evidence>
<keyword evidence="1" id="KW-0575">Peroxidase</keyword>